<reference evidence="2" key="2">
    <citation type="submission" date="2015-01" db="EMBL/GenBank/DDBJ databases">
        <title>Evolutionary Origins and Diversification of the Mycorrhizal Mutualists.</title>
        <authorList>
            <consortium name="DOE Joint Genome Institute"/>
            <consortium name="Mycorrhizal Genomics Consortium"/>
            <person name="Kohler A."/>
            <person name="Kuo A."/>
            <person name="Nagy L.G."/>
            <person name="Floudas D."/>
            <person name="Copeland A."/>
            <person name="Barry K.W."/>
            <person name="Cichocki N."/>
            <person name="Veneault-Fourrey C."/>
            <person name="LaButti K."/>
            <person name="Lindquist E.A."/>
            <person name="Lipzen A."/>
            <person name="Lundell T."/>
            <person name="Morin E."/>
            <person name="Murat C."/>
            <person name="Riley R."/>
            <person name="Ohm R."/>
            <person name="Sun H."/>
            <person name="Tunlid A."/>
            <person name="Henrissat B."/>
            <person name="Grigoriev I.V."/>
            <person name="Hibbett D.S."/>
            <person name="Martin F."/>
        </authorList>
    </citation>
    <scope>NUCLEOTIDE SEQUENCE [LARGE SCALE GENOMIC DNA]</scope>
    <source>
        <strain evidence="2">UH-Slu-Lm8-n1</strain>
    </source>
</reference>
<organism evidence="1 2">
    <name type="scientific">Suillus luteus UH-Slu-Lm8-n1</name>
    <dbReference type="NCBI Taxonomy" id="930992"/>
    <lineage>
        <taxon>Eukaryota</taxon>
        <taxon>Fungi</taxon>
        <taxon>Dikarya</taxon>
        <taxon>Basidiomycota</taxon>
        <taxon>Agaricomycotina</taxon>
        <taxon>Agaricomycetes</taxon>
        <taxon>Agaricomycetidae</taxon>
        <taxon>Boletales</taxon>
        <taxon>Suillineae</taxon>
        <taxon>Suillaceae</taxon>
        <taxon>Suillus</taxon>
    </lineage>
</organism>
<dbReference type="EMBL" id="KN835209">
    <property type="protein sequence ID" value="KIK43581.1"/>
    <property type="molecule type" value="Genomic_DNA"/>
</dbReference>
<dbReference type="AlphaFoldDB" id="A0A0D0AP74"/>
<name>A0A0D0AP74_9AGAM</name>
<protein>
    <submittedName>
        <fullName evidence="1">Uncharacterized protein</fullName>
    </submittedName>
</protein>
<evidence type="ECO:0000313" key="2">
    <source>
        <dbReference type="Proteomes" id="UP000054485"/>
    </source>
</evidence>
<sequence length="104" mass="11251">MLQHCNIITFTSAASCQGSPSKCNHGACFLAWFRSWLKCSNGLPTGGTYFCGAAHLSGSGKQYDLASQAQEHCFLLIAQCSAIRVTHCLVCRYPHPTPPPAGYR</sequence>
<gene>
    <name evidence="1" type="ORF">CY34DRAFT_694979</name>
</gene>
<accession>A0A0D0AP74</accession>
<proteinExistence type="predicted"/>
<dbReference type="InParanoid" id="A0A0D0AP74"/>
<keyword evidence="2" id="KW-1185">Reference proteome</keyword>
<evidence type="ECO:0000313" key="1">
    <source>
        <dbReference type="EMBL" id="KIK43581.1"/>
    </source>
</evidence>
<dbReference type="Proteomes" id="UP000054485">
    <property type="component" value="Unassembled WGS sequence"/>
</dbReference>
<reference evidence="1 2" key="1">
    <citation type="submission" date="2014-04" db="EMBL/GenBank/DDBJ databases">
        <authorList>
            <consortium name="DOE Joint Genome Institute"/>
            <person name="Kuo A."/>
            <person name="Ruytinx J."/>
            <person name="Rineau F."/>
            <person name="Colpaert J."/>
            <person name="Kohler A."/>
            <person name="Nagy L.G."/>
            <person name="Floudas D."/>
            <person name="Copeland A."/>
            <person name="Barry K.W."/>
            <person name="Cichocki N."/>
            <person name="Veneault-Fourrey C."/>
            <person name="LaButti K."/>
            <person name="Lindquist E.A."/>
            <person name="Lipzen A."/>
            <person name="Lundell T."/>
            <person name="Morin E."/>
            <person name="Murat C."/>
            <person name="Sun H."/>
            <person name="Tunlid A."/>
            <person name="Henrissat B."/>
            <person name="Grigoriev I.V."/>
            <person name="Hibbett D.S."/>
            <person name="Martin F."/>
            <person name="Nordberg H.P."/>
            <person name="Cantor M.N."/>
            <person name="Hua S.X."/>
        </authorList>
    </citation>
    <scope>NUCLEOTIDE SEQUENCE [LARGE SCALE GENOMIC DNA]</scope>
    <source>
        <strain evidence="1 2">UH-Slu-Lm8-n1</strain>
    </source>
</reference>
<dbReference type="HOGENOM" id="CLU_2251841_0_0_1"/>